<evidence type="ECO:0000256" key="3">
    <source>
        <dbReference type="ARBA" id="ARBA00022807"/>
    </source>
</evidence>
<reference evidence="5 6" key="1">
    <citation type="submission" date="2016-08" db="EMBL/GenBank/DDBJ databases">
        <title>Genomes of anaerobic fungi encode conserved fungal cellulosomes for biomass hydrolysis.</title>
        <authorList>
            <consortium name="DOE Joint Genome Institute"/>
            <person name="Haitjema C.H."/>
            <person name="Gilmore S.P."/>
            <person name="Henske J.K."/>
            <person name="Solomon K.V."/>
            <person name="De Groot R."/>
            <person name="Kuo A."/>
            <person name="Mondo S.J."/>
            <person name="Salamov A.A."/>
            <person name="Labutti K."/>
            <person name="Zhao Z."/>
            <person name="Chiniquy J."/>
            <person name="Barry K."/>
            <person name="Brewer H.M."/>
            <person name="Purvine S.O."/>
            <person name="Wright A.T."/>
            <person name="Boxma B."/>
            <person name="Van Alen T."/>
            <person name="Hackstein J.H."/>
            <person name="Baker S.E."/>
            <person name="Grigoriev I.V."/>
            <person name="O'Malley M.A."/>
        </authorList>
    </citation>
    <scope>NUCLEOTIDE SEQUENCE [LARGE SCALE GENOMIC DNA]</scope>
    <source>
        <strain evidence="6">finn</strain>
    </source>
</reference>
<keyword evidence="3" id="KW-0645">Protease</keyword>
<keyword evidence="3" id="KW-0788">Thiol protease</keyword>
<dbReference type="PANTHER" id="PTHR48104:SF30">
    <property type="entry name" value="METACASPASE-1"/>
    <property type="match status" value="1"/>
</dbReference>
<dbReference type="AlphaFoldDB" id="A0A1Y1UN49"/>
<dbReference type="InterPro" id="IPR029030">
    <property type="entry name" value="Caspase-like_dom_sf"/>
</dbReference>
<evidence type="ECO:0000313" key="6">
    <source>
        <dbReference type="Proteomes" id="UP000193719"/>
    </source>
</evidence>
<feature type="domain" description="Peptidase C14 caspase" evidence="4">
    <location>
        <begin position="58"/>
        <end position="351"/>
    </location>
</feature>
<dbReference type="GO" id="GO:0006508">
    <property type="term" value="P:proteolysis"/>
    <property type="evidence" value="ECO:0007669"/>
    <property type="project" value="InterPro"/>
</dbReference>
<dbReference type="EMBL" id="MCFH01000110">
    <property type="protein sequence ID" value="ORX39480.1"/>
    <property type="molecule type" value="Genomic_DNA"/>
</dbReference>
<keyword evidence="2" id="KW-0053">Apoptosis</keyword>
<sequence length="363" mass="41670">MNYYQTRPSQNSDSFQSIYSYDNMDNLSSRKITKRGLRILKSRDTLDKQRPVKIRTRRRKALLIGINYVNKPYELHGCINDARYIYSFLKENYDFKEENCRILTEDADDESLIPTKKNIINSMKWLVSGAKPGDSLFFHYSGHGLSFVDEDGDEIDGLDESILPVDYETNGVILDDEIHDLLVKPLPKGCLLTALADCCHSGTVLDLPYSYNSDGELECIDDMDRQHKEISKEYLSNEVYKKNKMVQNLINRNTSPPPIYLSLRERSTIDSYIKQTRKSSANVIQYSSCRDNEISADERANGNNYGALCNAFVSTLTNLILEEKTISYCELLKELTSIIQKRYGQTPQLTTGRPMDVHQPFEI</sequence>
<dbReference type="PANTHER" id="PTHR48104">
    <property type="entry name" value="METACASPASE-4"/>
    <property type="match status" value="1"/>
</dbReference>
<evidence type="ECO:0000256" key="1">
    <source>
        <dbReference type="ARBA" id="ARBA00009005"/>
    </source>
</evidence>
<gene>
    <name evidence="5" type="ORF">BCR36DRAFT_400921</name>
</gene>
<dbReference type="InterPro" id="IPR050452">
    <property type="entry name" value="Metacaspase"/>
</dbReference>
<evidence type="ECO:0000256" key="2">
    <source>
        <dbReference type="ARBA" id="ARBA00022703"/>
    </source>
</evidence>
<comment type="similarity">
    <text evidence="1">Belongs to the peptidase C14B family.</text>
</comment>
<dbReference type="Proteomes" id="UP000193719">
    <property type="component" value="Unassembled WGS sequence"/>
</dbReference>
<evidence type="ECO:0000259" key="4">
    <source>
        <dbReference type="Pfam" id="PF00656"/>
    </source>
</evidence>
<dbReference type="InterPro" id="IPR011600">
    <property type="entry name" value="Pept_C14_caspase"/>
</dbReference>
<dbReference type="OrthoDB" id="3223806at2759"/>
<reference evidence="5 6" key="2">
    <citation type="submission" date="2016-08" db="EMBL/GenBank/DDBJ databases">
        <title>Pervasive Adenine N6-methylation of Active Genes in Fungi.</title>
        <authorList>
            <consortium name="DOE Joint Genome Institute"/>
            <person name="Mondo S.J."/>
            <person name="Dannebaum R.O."/>
            <person name="Kuo R.C."/>
            <person name="Labutti K."/>
            <person name="Haridas S."/>
            <person name="Kuo A."/>
            <person name="Salamov A."/>
            <person name="Ahrendt S.R."/>
            <person name="Lipzen A."/>
            <person name="Sullivan W."/>
            <person name="Andreopoulos W.B."/>
            <person name="Clum A."/>
            <person name="Lindquist E."/>
            <person name="Daum C."/>
            <person name="Ramamoorthy G.K."/>
            <person name="Gryganskyi A."/>
            <person name="Culley D."/>
            <person name="Magnuson J.K."/>
            <person name="James T.Y."/>
            <person name="O'Malley M.A."/>
            <person name="Stajich J.E."/>
            <person name="Spatafora J.W."/>
            <person name="Visel A."/>
            <person name="Grigoriev I.V."/>
        </authorList>
    </citation>
    <scope>NUCLEOTIDE SEQUENCE [LARGE SCALE GENOMIC DNA]</scope>
    <source>
        <strain evidence="6">finn</strain>
    </source>
</reference>
<keyword evidence="6" id="KW-1185">Reference proteome</keyword>
<proteinExistence type="inferred from homology"/>
<dbReference type="GO" id="GO:0004197">
    <property type="term" value="F:cysteine-type endopeptidase activity"/>
    <property type="evidence" value="ECO:0007669"/>
    <property type="project" value="InterPro"/>
</dbReference>
<dbReference type="GO" id="GO:0006915">
    <property type="term" value="P:apoptotic process"/>
    <property type="evidence" value="ECO:0007669"/>
    <property type="project" value="UniProtKB-KW"/>
</dbReference>
<dbReference type="SUPFAM" id="SSF52129">
    <property type="entry name" value="Caspase-like"/>
    <property type="match status" value="1"/>
</dbReference>
<protein>
    <submittedName>
        <fullName evidence="5">Peptidase C14</fullName>
    </submittedName>
</protein>
<organism evidence="5 6">
    <name type="scientific">Piromyces finnis</name>
    <dbReference type="NCBI Taxonomy" id="1754191"/>
    <lineage>
        <taxon>Eukaryota</taxon>
        <taxon>Fungi</taxon>
        <taxon>Fungi incertae sedis</taxon>
        <taxon>Chytridiomycota</taxon>
        <taxon>Chytridiomycota incertae sedis</taxon>
        <taxon>Neocallimastigomycetes</taxon>
        <taxon>Neocallimastigales</taxon>
        <taxon>Neocallimastigaceae</taxon>
        <taxon>Piromyces</taxon>
    </lineage>
</organism>
<comment type="caution">
    <text evidence="5">The sequence shown here is derived from an EMBL/GenBank/DDBJ whole genome shotgun (WGS) entry which is preliminary data.</text>
</comment>
<accession>A0A1Y1UN49</accession>
<keyword evidence="3" id="KW-0378">Hydrolase</keyword>
<dbReference type="Gene3D" id="3.40.50.12660">
    <property type="match status" value="2"/>
</dbReference>
<name>A0A1Y1UN49_9FUNG</name>
<dbReference type="GO" id="GO:0005737">
    <property type="term" value="C:cytoplasm"/>
    <property type="evidence" value="ECO:0007669"/>
    <property type="project" value="TreeGrafter"/>
</dbReference>
<evidence type="ECO:0000313" key="5">
    <source>
        <dbReference type="EMBL" id="ORX39480.1"/>
    </source>
</evidence>
<dbReference type="Pfam" id="PF00656">
    <property type="entry name" value="Peptidase_C14"/>
    <property type="match status" value="1"/>
</dbReference>